<protein>
    <submittedName>
        <fullName evidence="2">Cupin domain-containing protein</fullName>
    </submittedName>
</protein>
<dbReference type="InterPro" id="IPR014710">
    <property type="entry name" value="RmlC-like_jellyroll"/>
</dbReference>
<evidence type="ECO:0000313" key="3">
    <source>
        <dbReference type="Proteomes" id="UP000826462"/>
    </source>
</evidence>
<dbReference type="InterPro" id="IPR013096">
    <property type="entry name" value="Cupin_2"/>
</dbReference>
<dbReference type="InterPro" id="IPR053146">
    <property type="entry name" value="QDO-like"/>
</dbReference>
<dbReference type="InterPro" id="IPR011051">
    <property type="entry name" value="RmlC_Cupin_sf"/>
</dbReference>
<dbReference type="Pfam" id="PF07883">
    <property type="entry name" value="Cupin_2"/>
    <property type="match status" value="1"/>
</dbReference>
<accession>A0ABX8UWQ4</accession>
<feature type="domain" description="Cupin type-2" evidence="1">
    <location>
        <begin position="52"/>
        <end position="117"/>
    </location>
</feature>
<reference evidence="2 3" key="1">
    <citation type="submission" date="2021-07" db="EMBL/GenBank/DDBJ databases">
        <title>Paraburkholderia edwinii protects Aspergillus sp. from phenazines by acting as a toxin sponge.</title>
        <authorList>
            <person name="Dahlstrom K.M."/>
            <person name="Newman D.K."/>
        </authorList>
    </citation>
    <scope>NUCLEOTIDE SEQUENCE [LARGE SCALE GENOMIC DNA]</scope>
    <source>
        <strain evidence="2 3">Pe01</strain>
    </source>
</reference>
<proteinExistence type="predicted"/>
<gene>
    <name evidence="2" type="ORF">KZJ38_32115</name>
</gene>
<keyword evidence="3" id="KW-1185">Reference proteome</keyword>
<dbReference type="EMBL" id="CP080096">
    <property type="protein sequence ID" value="QYD71645.1"/>
    <property type="molecule type" value="Genomic_DNA"/>
</dbReference>
<dbReference type="PANTHER" id="PTHR36440:SF1">
    <property type="entry name" value="PUTATIVE (AFU_ORTHOLOGUE AFUA_8G07350)-RELATED"/>
    <property type="match status" value="1"/>
</dbReference>
<dbReference type="RefSeq" id="WP_219801073.1">
    <property type="nucleotide sequence ID" value="NZ_CP080096.1"/>
</dbReference>
<name>A0ABX8UWQ4_9BURK</name>
<dbReference type="SUPFAM" id="SSF51182">
    <property type="entry name" value="RmlC-like cupins"/>
    <property type="match status" value="1"/>
</dbReference>
<dbReference type="Gene3D" id="2.60.120.10">
    <property type="entry name" value="Jelly Rolls"/>
    <property type="match status" value="1"/>
</dbReference>
<sequence>MTIGKNAGDAGSAQPNTLAPGWYQVEPGMVFKVIVSSKETGGAYAIVESIAEPGIGSITHRHHYEDEHFFVLEGTAHIVIDGKPIDLYPGQSATLPREVPQVWINRSDKPLRVLAIFSPGGFEQLALEIAEGGGLERFDHSLLRPKYGLEALGPKLDGARE</sequence>
<organism evidence="2 3">
    <name type="scientific">Paraburkholderia edwinii</name>
    <dbReference type="NCBI Taxonomy" id="2861782"/>
    <lineage>
        <taxon>Bacteria</taxon>
        <taxon>Pseudomonadati</taxon>
        <taxon>Pseudomonadota</taxon>
        <taxon>Betaproteobacteria</taxon>
        <taxon>Burkholderiales</taxon>
        <taxon>Burkholderiaceae</taxon>
        <taxon>Paraburkholderia</taxon>
    </lineage>
</organism>
<evidence type="ECO:0000259" key="1">
    <source>
        <dbReference type="Pfam" id="PF07883"/>
    </source>
</evidence>
<dbReference type="Proteomes" id="UP000826462">
    <property type="component" value="Chromosome 2"/>
</dbReference>
<dbReference type="PANTHER" id="PTHR36440">
    <property type="entry name" value="PUTATIVE (AFU_ORTHOLOGUE AFUA_8G07350)-RELATED"/>
    <property type="match status" value="1"/>
</dbReference>
<evidence type="ECO:0000313" key="2">
    <source>
        <dbReference type="EMBL" id="QYD71645.1"/>
    </source>
</evidence>